<feature type="transmembrane region" description="Helical" evidence="1">
    <location>
        <begin position="28"/>
        <end position="46"/>
    </location>
</feature>
<proteinExistence type="predicted"/>
<evidence type="ECO:0000313" key="3">
    <source>
        <dbReference type="EMBL" id="GAA2121656.1"/>
    </source>
</evidence>
<dbReference type="RefSeq" id="WP_344303168.1">
    <property type="nucleotide sequence ID" value="NZ_BAAAQQ010000007.1"/>
</dbReference>
<accession>A0ABP5JRL1</accession>
<dbReference type="InterPro" id="IPR025698">
    <property type="entry name" value="2TM_dom"/>
</dbReference>
<dbReference type="EMBL" id="BAAAQQ010000007">
    <property type="protein sequence ID" value="GAA2121656.1"/>
    <property type="molecule type" value="Genomic_DNA"/>
</dbReference>
<evidence type="ECO:0000259" key="2">
    <source>
        <dbReference type="Pfam" id="PF13239"/>
    </source>
</evidence>
<keyword evidence="1" id="KW-1133">Transmembrane helix</keyword>
<evidence type="ECO:0000313" key="4">
    <source>
        <dbReference type="Proteomes" id="UP001500575"/>
    </source>
</evidence>
<name>A0ABP5JRL1_9ACTN</name>
<reference evidence="4" key="1">
    <citation type="journal article" date="2019" name="Int. J. Syst. Evol. Microbiol.">
        <title>The Global Catalogue of Microorganisms (GCM) 10K type strain sequencing project: providing services to taxonomists for standard genome sequencing and annotation.</title>
        <authorList>
            <consortium name="The Broad Institute Genomics Platform"/>
            <consortium name="The Broad Institute Genome Sequencing Center for Infectious Disease"/>
            <person name="Wu L."/>
            <person name="Ma J."/>
        </authorList>
    </citation>
    <scope>NUCLEOTIDE SEQUENCE [LARGE SCALE GENOMIC DNA]</scope>
    <source>
        <strain evidence="4">JCM 16021</strain>
    </source>
</reference>
<feature type="domain" description="2TM" evidence="2">
    <location>
        <begin position="15"/>
        <end position="87"/>
    </location>
</feature>
<protein>
    <recommendedName>
        <fullName evidence="2">2TM domain-containing protein</fullName>
    </recommendedName>
</protein>
<keyword evidence="1" id="KW-0472">Membrane</keyword>
<organism evidence="3 4">
    <name type="scientific">Nocardioides bigeumensis</name>
    <dbReference type="NCBI Taxonomy" id="433657"/>
    <lineage>
        <taxon>Bacteria</taxon>
        <taxon>Bacillati</taxon>
        <taxon>Actinomycetota</taxon>
        <taxon>Actinomycetes</taxon>
        <taxon>Propionibacteriales</taxon>
        <taxon>Nocardioidaceae</taxon>
        <taxon>Nocardioides</taxon>
    </lineage>
</organism>
<dbReference type="Pfam" id="PF13239">
    <property type="entry name" value="2TM"/>
    <property type="match status" value="1"/>
</dbReference>
<sequence length="95" mass="10966">MDTITSTDTETLREAALRSLKKRRDFRTHLMTYVLVNAALVAVWAITMPGGFFWPVFPLVFWGIGVALNAWDAYVAGDITEEQIEREVQRLQHRR</sequence>
<keyword evidence="1" id="KW-0812">Transmembrane</keyword>
<dbReference type="Proteomes" id="UP001500575">
    <property type="component" value="Unassembled WGS sequence"/>
</dbReference>
<comment type="caution">
    <text evidence="3">The sequence shown here is derived from an EMBL/GenBank/DDBJ whole genome shotgun (WGS) entry which is preliminary data.</text>
</comment>
<evidence type="ECO:0000256" key="1">
    <source>
        <dbReference type="SAM" id="Phobius"/>
    </source>
</evidence>
<gene>
    <name evidence="3" type="ORF">GCM10009843_16110</name>
</gene>
<keyword evidence="4" id="KW-1185">Reference proteome</keyword>
<feature type="transmembrane region" description="Helical" evidence="1">
    <location>
        <begin position="52"/>
        <end position="71"/>
    </location>
</feature>